<reference evidence="1" key="1">
    <citation type="submission" date="2023-03" db="EMBL/GenBank/DDBJ databases">
        <title>Massive genome expansion in bonnet fungi (Mycena s.s.) driven by repeated elements and novel gene families across ecological guilds.</title>
        <authorList>
            <consortium name="Lawrence Berkeley National Laboratory"/>
            <person name="Harder C.B."/>
            <person name="Miyauchi S."/>
            <person name="Viragh M."/>
            <person name="Kuo A."/>
            <person name="Thoen E."/>
            <person name="Andreopoulos B."/>
            <person name="Lu D."/>
            <person name="Skrede I."/>
            <person name="Drula E."/>
            <person name="Henrissat B."/>
            <person name="Morin E."/>
            <person name="Kohler A."/>
            <person name="Barry K."/>
            <person name="LaButti K."/>
            <person name="Morin E."/>
            <person name="Salamov A."/>
            <person name="Lipzen A."/>
            <person name="Mereny Z."/>
            <person name="Hegedus B."/>
            <person name="Baldrian P."/>
            <person name="Stursova M."/>
            <person name="Weitz H."/>
            <person name="Taylor A."/>
            <person name="Grigoriev I.V."/>
            <person name="Nagy L.G."/>
            <person name="Martin F."/>
            <person name="Kauserud H."/>
        </authorList>
    </citation>
    <scope>NUCLEOTIDE SEQUENCE</scope>
    <source>
        <strain evidence="1">CBHHK182m</strain>
    </source>
</reference>
<dbReference type="AlphaFoldDB" id="A0AAD7GPG4"/>
<comment type="caution">
    <text evidence="1">The sequence shown here is derived from an EMBL/GenBank/DDBJ whole genome shotgun (WGS) entry which is preliminary data.</text>
</comment>
<name>A0AAD7GPG4_9AGAR</name>
<protein>
    <submittedName>
        <fullName evidence="1">Uncharacterized protein</fullName>
    </submittedName>
</protein>
<dbReference type="Proteomes" id="UP001215598">
    <property type="component" value="Unassembled WGS sequence"/>
</dbReference>
<keyword evidence="2" id="KW-1185">Reference proteome</keyword>
<dbReference type="InterPro" id="IPR032675">
    <property type="entry name" value="LRR_dom_sf"/>
</dbReference>
<sequence length="439" mass="47980">RGGAKGKSTRRKNPPPLITCTYTVSDVPLELWTHIGTFACRQSLAHLCAASQEFHSFFSPLLYGSIIDPPLNSSQSLALITALGSSQTPNRRLWHPAAQIQQLGLTDGRFFAARNSEAVKSQRQAVIDFLKNMYSGPNGLILNGSVLRVLHWDLAAGLDDLGRIMGVPRRFPNLRELVVSTTGTSNNFNVNWGARGVEIQVNPGHIWLDEDYTAANRLCYKLAEALQMLPLSSPLLSTLQLELKIGWNEAEFPYAGFDDLVNSINLVQLPLLATLDLVVVLASDDLDGPPDFVPGADFSPFLASHPTLLDLTLSASGTKLKEDGTFLPALRSFNGSFEDAVLICAAQRELETLVLTFVNPEWSFGFPQFRTLSLATHLSLTSLRVLAVDSGGSVQKLTNELSPASLAQLVASFPNLTLLDICISERLVRLPRFHFVCAE</sequence>
<organism evidence="1 2">
    <name type="scientific">Mycena metata</name>
    <dbReference type="NCBI Taxonomy" id="1033252"/>
    <lineage>
        <taxon>Eukaryota</taxon>
        <taxon>Fungi</taxon>
        <taxon>Dikarya</taxon>
        <taxon>Basidiomycota</taxon>
        <taxon>Agaricomycotina</taxon>
        <taxon>Agaricomycetes</taxon>
        <taxon>Agaricomycetidae</taxon>
        <taxon>Agaricales</taxon>
        <taxon>Marasmiineae</taxon>
        <taxon>Mycenaceae</taxon>
        <taxon>Mycena</taxon>
    </lineage>
</organism>
<accession>A0AAD7GPG4</accession>
<gene>
    <name evidence="1" type="ORF">B0H16DRAFT_1645824</name>
</gene>
<dbReference type="EMBL" id="JARKIB010000603">
    <property type="protein sequence ID" value="KAJ7697779.1"/>
    <property type="molecule type" value="Genomic_DNA"/>
</dbReference>
<feature type="non-terminal residue" evidence="1">
    <location>
        <position position="439"/>
    </location>
</feature>
<evidence type="ECO:0000313" key="1">
    <source>
        <dbReference type="EMBL" id="KAJ7697779.1"/>
    </source>
</evidence>
<dbReference type="Gene3D" id="3.80.10.10">
    <property type="entry name" value="Ribonuclease Inhibitor"/>
    <property type="match status" value="1"/>
</dbReference>
<evidence type="ECO:0000313" key="2">
    <source>
        <dbReference type="Proteomes" id="UP001215598"/>
    </source>
</evidence>
<proteinExistence type="predicted"/>